<keyword evidence="4" id="KW-1185">Reference proteome</keyword>
<dbReference type="NCBIfam" id="TIGR01981">
    <property type="entry name" value="sufD"/>
    <property type="match status" value="1"/>
</dbReference>
<sequence>MSSELSIDAIRVFSAGRDEPKWLLKKRLDGLKQFEKFEAPTFSYGLGINLNTDTLDLEIAVPKNLWSVASEITSTADKEIIVKKLSDAVKDEDLKDYLFKTSPINKIEALHQAVWSEGLFVKIPEGKEVKTPVNITSDAKAIAIAEHNLFIAEPGSKMTVVQKSIGKPQFKTANSEIHVQDSARIQYGEFQNLSEKTNYFSKKIAYVQKDATIDWIACDIGARFGGVTLITNLEGRGSKVSSRSMFFGRGEQNFDFYLVANHKAKDTTSYLDVKGALDGKSKAIYRGLVRIEKGAPNSDGYQNEETLLLSSDAEASAVPNLEIDNNDVKCSHGTAIGQIDKSKLFYMMTRGMDEITAKRKLVEGFFEPFIQKIPVDVVKADLKKIILERIGGINELKH</sequence>
<comment type="similarity">
    <text evidence="1">Belongs to the iron-sulfur cluster assembly SufBD family.</text>
</comment>
<comment type="caution">
    <text evidence="3">The sequence shown here is derived from an EMBL/GenBank/DDBJ whole genome shotgun (WGS) entry which is preliminary data.</text>
</comment>
<reference evidence="3 4" key="1">
    <citation type="journal article" name="Nat. Commun.">
        <title>Undinarchaeota illuminate DPANN phylogeny and the impact of gene transfer on archaeal evolution.</title>
        <authorList>
            <person name="Dombrowski N."/>
            <person name="Williams T.A."/>
            <person name="Sun J."/>
            <person name="Woodcroft B.J."/>
            <person name="Lee J.H."/>
            <person name="Minh B.Q."/>
            <person name="Rinke C."/>
            <person name="Spang A."/>
        </authorList>
    </citation>
    <scope>NUCLEOTIDE SEQUENCE [LARGE SCALE GENOMIC DNA]</scope>
    <source>
        <strain evidence="3">MAG_bin17</strain>
    </source>
</reference>
<name>A0A832V064_9ARCH</name>
<evidence type="ECO:0000313" key="4">
    <source>
        <dbReference type="Proteomes" id="UP000604391"/>
    </source>
</evidence>
<dbReference type="Pfam" id="PF01458">
    <property type="entry name" value="SUFBD_core"/>
    <property type="match status" value="1"/>
</dbReference>
<dbReference type="InterPro" id="IPR055346">
    <property type="entry name" value="Fe-S_cluster_assembly_SufBD"/>
</dbReference>
<dbReference type="InterPro" id="IPR037284">
    <property type="entry name" value="SUF_FeS_clus_asmbl_SufBD_sf"/>
</dbReference>
<evidence type="ECO:0000313" key="3">
    <source>
        <dbReference type="EMBL" id="HIJ99665.1"/>
    </source>
</evidence>
<evidence type="ECO:0000256" key="1">
    <source>
        <dbReference type="ARBA" id="ARBA00043967"/>
    </source>
</evidence>
<dbReference type="SUPFAM" id="SSF101960">
    <property type="entry name" value="Stabilizer of iron transporter SufD"/>
    <property type="match status" value="1"/>
</dbReference>
<organism evidence="3 4">
    <name type="scientific">Candidatus Undinarchaeum marinum</name>
    <dbReference type="NCBI Taxonomy" id="2756141"/>
    <lineage>
        <taxon>Archaea</taxon>
        <taxon>Candidatus Undinarchaeota</taxon>
        <taxon>Candidatus Undinarchaeia</taxon>
        <taxon>Candidatus Undinarchaeales</taxon>
        <taxon>Candidatus Undinarchaeaceae</taxon>
        <taxon>Candidatus Undinarchaeum</taxon>
    </lineage>
</organism>
<evidence type="ECO:0000259" key="2">
    <source>
        <dbReference type="Pfam" id="PF01458"/>
    </source>
</evidence>
<accession>A0A832V064</accession>
<gene>
    <name evidence="3" type="primary">sufD</name>
    <name evidence="3" type="ORF">H1011_02475</name>
</gene>
<proteinExistence type="inferred from homology"/>
<dbReference type="AlphaFoldDB" id="A0A832V064"/>
<protein>
    <submittedName>
        <fullName evidence="3">Fe-S cluster assembly protein SufD</fullName>
    </submittedName>
</protein>
<dbReference type="InterPro" id="IPR000825">
    <property type="entry name" value="SUF_FeS_clus_asmbl_SufBD_core"/>
</dbReference>
<dbReference type="InterPro" id="IPR011542">
    <property type="entry name" value="SUF_FeS_clus_asmbl_SufD"/>
</dbReference>
<feature type="domain" description="SUF system FeS cluster assembly SufBD core" evidence="2">
    <location>
        <begin position="139"/>
        <end position="365"/>
    </location>
</feature>
<dbReference type="Proteomes" id="UP000604391">
    <property type="component" value="Unassembled WGS sequence"/>
</dbReference>
<dbReference type="PANTHER" id="PTHR30508">
    <property type="entry name" value="FES CLUSTER ASSEMBLY PROTEIN SUF"/>
    <property type="match status" value="1"/>
</dbReference>
<dbReference type="EMBL" id="DVAD01000014">
    <property type="protein sequence ID" value="HIJ99665.1"/>
    <property type="molecule type" value="Genomic_DNA"/>
</dbReference>
<dbReference type="GO" id="GO:0016226">
    <property type="term" value="P:iron-sulfur cluster assembly"/>
    <property type="evidence" value="ECO:0007669"/>
    <property type="project" value="InterPro"/>
</dbReference>
<dbReference type="PANTHER" id="PTHR30508:SF1">
    <property type="entry name" value="UPF0051 PROTEIN ABCI8, CHLOROPLASTIC-RELATED"/>
    <property type="match status" value="1"/>
</dbReference>